<dbReference type="PRINTS" id="PR01790">
    <property type="entry name" value="SMP30FAMILY"/>
</dbReference>
<feature type="domain" description="SMP-30/Gluconolactonase/LRE-like region" evidence="3">
    <location>
        <begin position="12"/>
        <end position="286"/>
    </location>
</feature>
<dbReference type="RefSeq" id="WP_042582135.1">
    <property type="nucleotide sequence ID" value="NZ_JXQQ01000097.1"/>
</dbReference>
<dbReference type="GO" id="GO:0046872">
    <property type="term" value="F:metal ion binding"/>
    <property type="evidence" value="ECO:0007669"/>
    <property type="project" value="UniProtKB-KW"/>
</dbReference>
<dbReference type="Pfam" id="PF08450">
    <property type="entry name" value="SGL"/>
    <property type="match status" value="1"/>
</dbReference>
<dbReference type="InterPro" id="IPR011042">
    <property type="entry name" value="6-blade_b-propeller_TolB-like"/>
</dbReference>
<proteinExistence type="predicted"/>
<evidence type="ECO:0000313" key="4">
    <source>
        <dbReference type="EMBL" id="KIQ20513.1"/>
    </source>
</evidence>
<dbReference type="InterPro" id="IPR005511">
    <property type="entry name" value="SMP-30"/>
</dbReference>
<keyword evidence="2" id="KW-0479">Metal-binding</keyword>
<protein>
    <submittedName>
        <fullName evidence="4">Gluconolaconase</fullName>
    </submittedName>
</protein>
<accession>A0A0D0KUR8</accession>
<comment type="cofactor">
    <cofactor evidence="2">
        <name>Zn(2+)</name>
        <dbReference type="ChEBI" id="CHEBI:29105"/>
    </cofactor>
    <text evidence="2">Binds 1 divalent metal cation per subunit.</text>
</comment>
<dbReference type="OrthoDB" id="502821at2"/>
<feature type="binding site" evidence="2">
    <location>
        <position position="171"/>
    </location>
    <ligand>
        <name>a divalent metal cation</name>
        <dbReference type="ChEBI" id="CHEBI:60240"/>
    </ligand>
</feature>
<comment type="caution">
    <text evidence="4">The sequence shown here is derived from an EMBL/GenBank/DDBJ whole genome shotgun (WGS) entry which is preliminary data.</text>
</comment>
<evidence type="ECO:0000259" key="3">
    <source>
        <dbReference type="Pfam" id="PF08450"/>
    </source>
</evidence>
<dbReference type="PANTHER" id="PTHR47572">
    <property type="entry name" value="LIPOPROTEIN-RELATED"/>
    <property type="match status" value="1"/>
</dbReference>
<organism evidence="4 5">
    <name type="scientific">Variovorax paradoxus</name>
    <dbReference type="NCBI Taxonomy" id="34073"/>
    <lineage>
        <taxon>Bacteria</taxon>
        <taxon>Pseudomonadati</taxon>
        <taxon>Pseudomonadota</taxon>
        <taxon>Betaproteobacteria</taxon>
        <taxon>Burkholderiales</taxon>
        <taxon>Comamonadaceae</taxon>
        <taxon>Variovorax</taxon>
    </lineage>
</organism>
<evidence type="ECO:0000313" key="5">
    <source>
        <dbReference type="Proteomes" id="UP000032067"/>
    </source>
</evidence>
<sequence length="309" mass="32913">MQIRELATGLQFPEGPIAMDDGSVLLVEIARGTLTRVRHDGLVQVVVDLGGGPNGAAIGPDGAVYVCNNGGFKWHTEADGCHRPVGQAEDYSGGRIERVNLATGRFERLFDTVEHGALCGPNDIVFDAHGGFYFTDLGKTRERDMDRGGLFYGHSDGSAARAIARPVMTPNGIALSPDGDTLYYAETEGARVWAFGITAPGRVRKDGWPSPHGGRMLCASPGGHYQRFDSMAVDALGNLCVATLLHGGISIVAPDGSTVEHVPLPDRYTTNICFGGRDRRTAYVTLSGSGRLIAIDDWPTPGLALNYEA</sequence>
<reference evidence="4 5" key="1">
    <citation type="submission" date="2014-12" db="EMBL/GenBank/DDBJ databases">
        <title>16Stimator: statistical estimation of ribosomal gene copy numbers from draft genome assemblies.</title>
        <authorList>
            <person name="Perisin M.A."/>
            <person name="Vetter M."/>
            <person name="Gilbert J.A."/>
            <person name="Bergelson J."/>
        </authorList>
    </citation>
    <scope>NUCLEOTIDE SEQUENCE [LARGE SCALE GENOMIC DNA]</scope>
    <source>
        <strain evidence="4 5">MEDvA23</strain>
    </source>
</reference>
<dbReference type="EMBL" id="JXQQ01000097">
    <property type="protein sequence ID" value="KIQ20513.1"/>
    <property type="molecule type" value="Genomic_DNA"/>
</dbReference>
<dbReference type="Proteomes" id="UP000032067">
    <property type="component" value="Unassembled WGS sequence"/>
</dbReference>
<feature type="active site" description="Proton donor/acceptor" evidence="1">
    <location>
        <position position="229"/>
    </location>
</feature>
<keyword evidence="2" id="KW-0862">Zinc</keyword>
<dbReference type="InterPro" id="IPR013658">
    <property type="entry name" value="SGL"/>
</dbReference>
<name>A0A0D0KUR8_VARPD</name>
<evidence type="ECO:0000256" key="2">
    <source>
        <dbReference type="PIRSR" id="PIRSR605511-2"/>
    </source>
</evidence>
<dbReference type="InterPro" id="IPR051262">
    <property type="entry name" value="SMP-30/CGR1_Lactonase"/>
</dbReference>
<dbReference type="Gene3D" id="2.120.10.30">
    <property type="entry name" value="TolB, C-terminal domain"/>
    <property type="match status" value="1"/>
</dbReference>
<feature type="binding site" evidence="2">
    <location>
        <position position="229"/>
    </location>
    <ligand>
        <name>a divalent metal cation</name>
        <dbReference type="ChEBI" id="CHEBI:60240"/>
    </ligand>
</feature>
<gene>
    <name evidence="4" type="ORF">RT97_28055</name>
</gene>
<dbReference type="AlphaFoldDB" id="A0A0D0KUR8"/>
<dbReference type="PANTHER" id="PTHR47572:SF5">
    <property type="entry name" value="BLR2277 PROTEIN"/>
    <property type="match status" value="1"/>
</dbReference>
<feature type="binding site" evidence="2">
    <location>
        <position position="122"/>
    </location>
    <ligand>
        <name>substrate</name>
    </ligand>
</feature>
<dbReference type="SUPFAM" id="SSF63829">
    <property type="entry name" value="Calcium-dependent phosphotriesterase"/>
    <property type="match status" value="1"/>
</dbReference>
<evidence type="ECO:0000256" key="1">
    <source>
        <dbReference type="PIRSR" id="PIRSR605511-1"/>
    </source>
</evidence>